<evidence type="ECO:0000313" key="1">
    <source>
        <dbReference type="EMBL" id="KAF6164042.1"/>
    </source>
</evidence>
<dbReference type="InterPro" id="IPR011009">
    <property type="entry name" value="Kinase-like_dom_sf"/>
</dbReference>
<accession>A0A7J7NAM3</accession>
<evidence type="ECO:0000313" key="2">
    <source>
        <dbReference type="Proteomes" id="UP000541444"/>
    </source>
</evidence>
<dbReference type="Gene3D" id="1.10.510.10">
    <property type="entry name" value="Transferase(Phosphotransferase) domain 1"/>
    <property type="match status" value="1"/>
</dbReference>
<dbReference type="PANTHER" id="PTHR46821:SF2">
    <property type="entry name" value="OS03G0251700 PROTEIN"/>
    <property type="match status" value="1"/>
</dbReference>
<dbReference type="EMBL" id="JACGCM010000944">
    <property type="protein sequence ID" value="KAF6164042.1"/>
    <property type="molecule type" value="Genomic_DNA"/>
</dbReference>
<comment type="caution">
    <text evidence="1">The sequence shown here is derived from an EMBL/GenBank/DDBJ whole genome shotgun (WGS) entry which is preliminary data.</text>
</comment>
<dbReference type="SUPFAM" id="SSF56112">
    <property type="entry name" value="Protein kinase-like (PK-like)"/>
    <property type="match status" value="1"/>
</dbReference>
<gene>
    <name evidence="1" type="ORF">GIB67_028746</name>
</gene>
<organism evidence="1 2">
    <name type="scientific">Kingdonia uniflora</name>
    <dbReference type="NCBI Taxonomy" id="39325"/>
    <lineage>
        <taxon>Eukaryota</taxon>
        <taxon>Viridiplantae</taxon>
        <taxon>Streptophyta</taxon>
        <taxon>Embryophyta</taxon>
        <taxon>Tracheophyta</taxon>
        <taxon>Spermatophyta</taxon>
        <taxon>Magnoliopsida</taxon>
        <taxon>Ranunculales</taxon>
        <taxon>Circaeasteraceae</taxon>
        <taxon>Kingdonia</taxon>
    </lineage>
</organism>
<proteinExistence type="predicted"/>
<dbReference type="InterPro" id="IPR044576">
    <property type="entry name" value="At4g25390-like"/>
</dbReference>
<dbReference type="OrthoDB" id="626167at2759"/>
<reference evidence="1 2" key="1">
    <citation type="journal article" date="2020" name="IScience">
        <title>Genome Sequencing of the Endangered Kingdonia uniflora (Circaeasteraceae, Ranunculales) Reveals Potential Mechanisms of Evolutionary Specialization.</title>
        <authorList>
            <person name="Sun Y."/>
            <person name="Deng T."/>
            <person name="Zhang A."/>
            <person name="Moore M.J."/>
            <person name="Landis J.B."/>
            <person name="Lin N."/>
            <person name="Zhang H."/>
            <person name="Zhang X."/>
            <person name="Huang J."/>
            <person name="Zhang X."/>
            <person name="Sun H."/>
            <person name="Wang H."/>
        </authorList>
    </citation>
    <scope>NUCLEOTIDE SEQUENCE [LARGE SCALE GENOMIC DNA]</scope>
    <source>
        <strain evidence="1">TB1705</strain>
        <tissue evidence="1">Leaf</tissue>
    </source>
</reference>
<name>A0A7J7NAM3_9MAGN</name>
<protein>
    <submittedName>
        <fullName evidence="1">Uncharacterized protein</fullName>
    </submittedName>
</protein>
<sequence>MSEFEQANLISWARHLAHKGKLQDLFDPDLQSRDQDQALRCITIALLCLQRSPVKRLSIKEVVGMLSGDSEPLHLPVEFSLSPPSNLFKSRKKAR</sequence>
<dbReference type="AlphaFoldDB" id="A0A7J7NAM3"/>
<dbReference type="Proteomes" id="UP000541444">
    <property type="component" value="Unassembled WGS sequence"/>
</dbReference>
<keyword evidence="2" id="KW-1185">Reference proteome</keyword>
<dbReference type="PANTHER" id="PTHR46821">
    <property type="entry name" value="OS07G0586332 PROTEIN"/>
    <property type="match status" value="1"/>
</dbReference>